<accession>A0AAD9JIS4</accession>
<feature type="domain" description="DH" evidence="2">
    <location>
        <begin position="597"/>
        <end position="692"/>
    </location>
</feature>
<name>A0AAD9JIS4_9ANNE</name>
<reference evidence="3" key="1">
    <citation type="journal article" date="2023" name="Mol. Biol. Evol.">
        <title>Third-Generation Sequencing Reveals the Adaptive Role of the Epigenome in Three Deep-Sea Polychaetes.</title>
        <authorList>
            <person name="Perez M."/>
            <person name="Aroh O."/>
            <person name="Sun Y."/>
            <person name="Lan Y."/>
            <person name="Juniper S.K."/>
            <person name="Young C.R."/>
            <person name="Angers B."/>
            <person name="Qian P.Y."/>
        </authorList>
    </citation>
    <scope>NUCLEOTIDE SEQUENCE</scope>
    <source>
        <strain evidence="3">P08H-3</strain>
    </source>
</reference>
<dbReference type="InterPro" id="IPR051092">
    <property type="entry name" value="FYVE_RhoGEF_PH"/>
</dbReference>
<dbReference type="InterPro" id="IPR035899">
    <property type="entry name" value="DBL_dom_sf"/>
</dbReference>
<feature type="non-terminal residue" evidence="3">
    <location>
        <position position="1"/>
    </location>
</feature>
<dbReference type="SUPFAM" id="SSF48065">
    <property type="entry name" value="DBL homology domain (DH-domain)"/>
    <property type="match status" value="1"/>
</dbReference>
<dbReference type="Gene3D" id="2.30.29.30">
    <property type="entry name" value="Pleckstrin-homology domain (PH domain)/Phosphotyrosine-binding domain (PTB)"/>
    <property type="match status" value="1"/>
</dbReference>
<gene>
    <name evidence="3" type="ORF">LSH36_304g05049</name>
</gene>
<dbReference type="Pfam" id="PF00621">
    <property type="entry name" value="RhoGEF"/>
    <property type="match status" value="1"/>
</dbReference>
<sequence>MSQYPTSPNRQTPQQRLFSTNLSKRGLLFDTDVNGLTLSEDSISENDDIDTLGKSKYPTDSKIEDSDFMQFSEDEVGNDLLENNTKAYAREDPDMNNIHKDNKSCSLAEEDSEDTDEGSFTDTYDTGDSVEDFSDDSNMYSSSEDSDEDISEESEDSSDLAKYNDEDSSSEDKQTGLQEYIISNSENDVWYNDGGDKLENSGGFRQISERKDAECHFGEISRDVHSVASLSTDRCQNDEQLYQNTDDGSSGDASSSNPSSNDGSSNAISSRNASPCDDYVPDCGDVFFDVDSIWDSIKQKDVTDEKDVGVDVASETKSQDDDDITLSVLCTDSVTEPGQNNDNAKTLPNNHSVLGQPSQNTTTDQTGCIINDPEADDEDVSGGERSSADDNDLLAKNTTNTNDKCSMAGDMIRSKILARMNTSAPILRNSFRNKRLLKRKSTALGGYLTKDTMVKVRAECHQMSSRGSREPRLGKEADVVVGSSSDVQMRHTGEYASHGSNDVCCSDVGTITVMPTKDCSIKVDSMVEHNVTTSTPETSANFNTSTSYNELCPVPPPPVASQRTRFSTSDSSGNEHSASRLQKKIVVEKQEAKQERKRARIMEELLYTETTYQRHLDLVVKYFETPLQTNGVLPPDIVAMIFSNIRQIIRINQELMNHLRSLSIGEAFLKLGPFLKLYSTYAKGHERALTLLMVSEAVSQVAAVANHINDHIKQQDNFMKMLAIQKSLSGPSAPKLLVPGRMFIKEGRLKKLRLSQVSRKRSQKDSYISNFESPKSTQPKVKVTKRNTTSKDVHETPERQSFIEALGCLTALNRSKRWRSSKYSSSVVVDTRKHEANETDDKDVSEPREDEKMINEMISTPNKHQTSGMSALDTMSPVLGDQSAALHYNDVWKLEDTMLSTSSASSSTDPVISTDNSYLKDNNKDQSKFSSGQLPNKSTTPGVRHHHPSEAIKYSDNLTEVLDVAANINRVVCPHSPLLNYGAS</sequence>
<comment type="caution">
    <text evidence="3">The sequence shown here is derived from an EMBL/GenBank/DDBJ whole genome shotgun (WGS) entry which is preliminary data.</text>
</comment>
<dbReference type="InterPro" id="IPR000219">
    <property type="entry name" value="DH_dom"/>
</dbReference>
<dbReference type="AlphaFoldDB" id="A0AAD9JIS4"/>
<evidence type="ECO:0000313" key="3">
    <source>
        <dbReference type="EMBL" id="KAK2153215.1"/>
    </source>
</evidence>
<feature type="compositionally biased region" description="Acidic residues" evidence="1">
    <location>
        <begin position="108"/>
        <end position="119"/>
    </location>
</feature>
<dbReference type="SMART" id="SM00325">
    <property type="entry name" value="RhoGEF"/>
    <property type="match status" value="1"/>
</dbReference>
<feature type="compositionally biased region" description="Polar residues" evidence="1">
    <location>
        <begin position="928"/>
        <end position="941"/>
    </location>
</feature>
<keyword evidence="4" id="KW-1185">Reference proteome</keyword>
<evidence type="ECO:0000313" key="4">
    <source>
        <dbReference type="Proteomes" id="UP001208570"/>
    </source>
</evidence>
<dbReference type="PANTHER" id="PTHR12673">
    <property type="entry name" value="FACIOGENITAL DYSPLASIA PROTEIN"/>
    <property type="match status" value="1"/>
</dbReference>
<feature type="region of interest" description="Disordered" evidence="1">
    <location>
        <begin position="760"/>
        <end position="796"/>
    </location>
</feature>
<protein>
    <recommendedName>
        <fullName evidence="2">DH domain-containing protein</fullName>
    </recommendedName>
</protein>
<dbReference type="PROSITE" id="PS50010">
    <property type="entry name" value="DH_2"/>
    <property type="match status" value="1"/>
</dbReference>
<feature type="compositionally biased region" description="Basic and acidic residues" evidence="1">
    <location>
        <begin position="51"/>
        <end position="65"/>
    </location>
</feature>
<feature type="region of interest" description="Disordered" evidence="1">
    <location>
        <begin position="333"/>
        <end position="397"/>
    </location>
</feature>
<dbReference type="GO" id="GO:0005737">
    <property type="term" value="C:cytoplasm"/>
    <property type="evidence" value="ECO:0007669"/>
    <property type="project" value="TreeGrafter"/>
</dbReference>
<feature type="region of interest" description="Disordered" evidence="1">
    <location>
        <begin position="554"/>
        <end position="581"/>
    </location>
</feature>
<evidence type="ECO:0000259" key="2">
    <source>
        <dbReference type="PROSITE" id="PS50010"/>
    </source>
</evidence>
<feature type="compositionally biased region" description="Low complexity" evidence="1">
    <location>
        <begin position="901"/>
        <end position="914"/>
    </location>
</feature>
<feature type="region of interest" description="Disordered" evidence="1">
    <location>
        <begin position="41"/>
        <end position="181"/>
    </location>
</feature>
<dbReference type="InterPro" id="IPR011993">
    <property type="entry name" value="PH-like_dom_sf"/>
</dbReference>
<dbReference type="Proteomes" id="UP001208570">
    <property type="component" value="Unassembled WGS sequence"/>
</dbReference>
<evidence type="ECO:0000256" key="1">
    <source>
        <dbReference type="SAM" id="MobiDB-lite"/>
    </source>
</evidence>
<feature type="region of interest" description="Disordered" evidence="1">
    <location>
        <begin position="301"/>
        <end position="320"/>
    </location>
</feature>
<feature type="compositionally biased region" description="Low complexity" evidence="1">
    <location>
        <begin position="246"/>
        <end position="270"/>
    </location>
</feature>
<feature type="compositionally biased region" description="Basic and acidic residues" evidence="1">
    <location>
        <begin position="162"/>
        <end position="174"/>
    </location>
</feature>
<feature type="compositionally biased region" description="Polar residues" evidence="1">
    <location>
        <begin position="333"/>
        <end position="368"/>
    </location>
</feature>
<dbReference type="EMBL" id="JAODUP010000304">
    <property type="protein sequence ID" value="KAK2153215.1"/>
    <property type="molecule type" value="Genomic_DNA"/>
</dbReference>
<dbReference type="PANTHER" id="PTHR12673:SF159">
    <property type="entry name" value="LD03170P"/>
    <property type="match status" value="1"/>
</dbReference>
<feature type="region of interest" description="Disordered" evidence="1">
    <location>
        <begin position="901"/>
        <end position="950"/>
    </location>
</feature>
<dbReference type="Gene3D" id="1.20.900.10">
    <property type="entry name" value="Dbl homology (DH) domain"/>
    <property type="match status" value="1"/>
</dbReference>
<feature type="compositionally biased region" description="Basic and acidic residues" evidence="1">
    <location>
        <begin position="88"/>
        <end position="103"/>
    </location>
</feature>
<proteinExistence type="predicted"/>
<feature type="region of interest" description="Disordered" evidence="1">
    <location>
        <begin position="241"/>
        <end position="274"/>
    </location>
</feature>
<feature type="compositionally biased region" description="Polar residues" evidence="1">
    <location>
        <begin position="561"/>
        <end position="580"/>
    </location>
</feature>
<dbReference type="GO" id="GO:0005085">
    <property type="term" value="F:guanyl-nucleotide exchange factor activity"/>
    <property type="evidence" value="ECO:0007669"/>
    <property type="project" value="InterPro"/>
</dbReference>
<feature type="compositionally biased region" description="Acidic residues" evidence="1">
    <location>
        <begin position="144"/>
        <end position="158"/>
    </location>
</feature>
<organism evidence="3 4">
    <name type="scientific">Paralvinella palmiformis</name>
    <dbReference type="NCBI Taxonomy" id="53620"/>
    <lineage>
        <taxon>Eukaryota</taxon>
        <taxon>Metazoa</taxon>
        <taxon>Spiralia</taxon>
        <taxon>Lophotrochozoa</taxon>
        <taxon>Annelida</taxon>
        <taxon>Polychaeta</taxon>
        <taxon>Sedentaria</taxon>
        <taxon>Canalipalpata</taxon>
        <taxon>Terebellida</taxon>
        <taxon>Terebelliformia</taxon>
        <taxon>Alvinellidae</taxon>
        <taxon>Paralvinella</taxon>
    </lineage>
</organism>
<feature type="compositionally biased region" description="Polar residues" evidence="1">
    <location>
        <begin position="765"/>
        <end position="779"/>
    </location>
</feature>